<feature type="signal peptide" evidence="1">
    <location>
        <begin position="1"/>
        <end position="19"/>
    </location>
</feature>
<organism evidence="2 3">
    <name type="scientific">Brachionus plicatilis</name>
    <name type="common">Marine rotifer</name>
    <name type="synonym">Brachionus muelleri</name>
    <dbReference type="NCBI Taxonomy" id="10195"/>
    <lineage>
        <taxon>Eukaryota</taxon>
        <taxon>Metazoa</taxon>
        <taxon>Spiralia</taxon>
        <taxon>Gnathifera</taxon>
        <taxon>Rotifera</taxon>
        <taxon>Eurotatoria</taxon>
        <taxon>Monogononta</taxon>
        <taxon>Pseudotrocha</taxon>
        <taxon>Ploima</taxon>
        <taxon>Brachionidae</taxon>
        <taxon>Brachionus</taxon>
    </lineage>
</organism>
<evidence type="ECO:0000256" key="1">
    <source>
        <dbReference type="SAM" id="SignalP"/>
    </source>
</evidence>
<protein>
    <submittedName>
        <fullName evidence="2">Uncharacterized protein</fullName>
    </submittedName>
</protein>
<reference evidence="2 3" key="1">
    <citation type="journal article" date="2018" name="Sci. Rep.">
        <title>Genomic signatures of local adaptation to the degree of environmental predictability in rotifers.</title>
        <authorList>
            <person name="Franch-Gras L."/>
            <person name="Hahn C."/>
            <person name="Garcia-Roger E.M."/>
            <person name="Carmona M.J."/>
            <person name="Serra M."/>
            <person name="Gomez A."/>
        </authorList>
    </citation>
    <scope>NUCLEOTIDE SEQUENCE [LARGE SCALE GENOMIC DNA]</scope>
    <source>
        <strain evidence="2">HYR1</strain>
    </source>
</reference>
<sequence>MKFLIFSLIFICLAGLSVSINRIEQESQDKMKMREVRQSDIFQWGSLVKYNELPRRTTGHSPEAFTLGLRGLSSNTHLPTFLLAKRTTSHHSDSKKELSKIYKNKKQCVILSAMGLRQSLGRLEWRLSPSFQPLDNLKELVDDYTKKIFK</sequence>
<evidence type="ECO:0000313" key="2">
    <source>
        <dbReference type="EMBL" id="RNA43972.1"/>
    </source>
</evidence>
<dbReference type="AlphaFoldDB" id="A0A3M7T7F8"/>
<gene>
    <name evidence="2" type="ORF">BpHYR1_022588</name>
</gene>
<dbReference type="Proteomes" id="UP000276133">
    <property type="component" value="Unassembled WGS sequence"/>
</dbReference>
<keyword evidence="1" id="KW-0732">Signal</keyword>
<dbReference type="EMBL" id="REGN01000168">
    <property type="protein sequence ID" value="RNA43972.1"/>
    <property type="molecule type" value="Genomic_DNA"/>
</dbReference>
<keyword evidence="3" id="KW-1185">Reference proteome</keyword>
<name>A0A3M7T7F8_BRAPC</name>
<evidence type="ECO:0000313" key="3">
    <source>
        <dbReference type="Proteomes" id="UP000276133"/>
    </source>
</evidence>
<proteinExistence type="predicted"/>
<accession>A0A3M7T7F8</accession>
<feature type="chain" id="PRO_5017977845" evidence="1">
    <location>
        <begin position="20"/>
        <end position="150"/>
    </location>
</feature>
<comment type="caution">
    <text evidence="2">The sequence shown here is derived from an EMBL/GenBank/DDBJ whole genome shotgun (WGS) entry which is preliminary data.</text>
</comment>